<dbReference type="RefSeq" id="WP_143084138.1">
    <property type="nucleotide sequence ID" value="NZ_FOYD01000001.1"/>
</dbReference>
<dbReference type="PROSITE" id="PS51257">
    <property type="entry name" value="PROKAR_LIPOPROTEIN"/>
    <property type="match status" value="1"/>
</dbReference>
<gene>
    <name evidence="2" type="ORF">SAMN05216578_101612</name>
</gene>
<dbReference type="EMBL" id="FOYD01000001">
    <property type="protein sequence ID" value="SFQ64119.1"/>
    <property type="molecule type" value="Genomic_DNA"/>
</dbReference>
<evidence type="ECO:0000313" key="3">
    <source>
        <dbReference type="Proteomes" id="UP000242815"/>
    </source>
</evidence>
<organism evidence="2 3">
    <name type="scientific">Halopseudomonas formosensis</name>
    <dbReference type="NCBI Taxonomy" id="1002526"/>
    <lineage>
        <taxon>Bacteria</taxon>
        <taxon>Pseudomonadati</taxon>
        <taxon>Pseudomonadota</taxon>
        <taxon>Gammaproteobacteria</taxon>
        <taxon>Pseudomonadales</taxon>
        <taxon>Pseudomonadaceae</taxon>
        <taxon>Halopseudomonas</taxon>
    </lineage>
</organism>
<name>A0A1I6A5Z2_9GAMM</name>
<keyword evidence="1" id="KW-0732">Signal</keyword>
<accession>A0A1I6A5Z2</accession>
<reference evidence="2 3" key="1">
    <citation type="submission" date="2016-10" db="EMBL/GenBank/DDBJ databases">
        <authorList>
            <person name="de Groot N.N."/>
        </authorList>
    </citation>
    <scope>NUCLEOTIDE SEQUENCE [LARGE SCALE GENOMIC DNA]</scope>
    <source>
        <strain evidence="2 3">JCM 18415</strain>
    </source>
</reference>
<proteinExistence type="predicted"/>
<dbReference type="OrthoDB" id="8776561at2"/>
<dbReference type="AlphaFoldDB" id="A0A1I6A5Z2"/>
<feature type="signal peptide" evidence="1">
    <location>
        <begin position="1"/>
        <end position="24"/>
    </location>
</feature>
<evidence type="ECO:0000256" key="1">
    <source>
        <dbReference type="SAM" id="SignalP"/>
    </source>
</evidence>
<evidence type="ECO:0000313" key="2">
    <source>
        <dbReference type="EMBL" id="SFQ64119.1"/>
    </source>
</evidence>
<sequence length="220" mass="23773">MTAPTGRLALCTILSVASILSACASWSPWQGGREAAAQRVAGLVDRAEPHWTIRACGQEHDRLLEPSAELKRLFDEVGQPGQMSIFAELAVTEKDGRWMVDRTHRVESTGRGCMDTSAAHSRWVGFSLADGWRVDVGAGGMLLTSGDAEDGRQLSMISEQLPDGALGFRGVHDQGLELWLYPTGCIERTTGDYYHLSAVLIRDGQRLNGCGYQGGAPLAD</sequence>
<protein>
    <submittedName>
        <fullName evidence="2">Uncharacterized membrane protein</fullName>
    </submittedName>
</protein>
<feature type="chain" id="PRO_5017303929" evidence="1">
    <location>
        <begin position="25"/>
        <end position="220"/>
    </location>
</feature>
<dbReference type="Proteomes" id="UP000242815">
    <property type="component" value="Unassembled WGS sequence"/>
</dbReference>